<keyword evidence="1" id="KW-1133">Transmembrane helix</keyword>
<feature type="transmembrane region" description="Helical" evidence="1">
    <location>
        <begin position="226"/>
        <end position="245"/>
    </location>
</feature>
<feature type="transmembrane region" description="Helical" evidence="1">
    <location>
        <begin position="21"/>
        <end position="46"/>
    </location>
</feature>
<evidence type="ECO:0000313" key="3">
    <source>
        <dbReference type="Proteomes" id="UP001207252"/>
    </source>
</evidence>
<dbReference type="Pfam" id="PF12822">
    <property type="entry name" value="ECF_trnsprt"/>
    <property type="match status" value="1"/>
</dbReference>
<dbReference type="Proteomes" id="UP001207252">
    <property type="component" value="Unassembled WGS sequence"/>
</dbReference>
<organism evidence="2 3">
    <name type="scientific">Ureaplasma zalophigenitalium</name>
    <dbReference type="NCBI Taxonomy" id="907723"/>
    <lineage>
        <taxon>Bacteria</taxon>
        <taxon>Bacillati</taxon>
        <taxon>Mycoplasmatota</taxon>
        <taxon>Mycoplasmoidales</taxon>
        <taxon>Mycoplasmoidaceae</taxon>
        <taxon>Ureaplasma</taxon>
    </lineage>
</organism>
<feature type="transmembrane region" description="Helical" evidence="1">
    <location>
        <begin position="192"/>
        <end position="214"/>
    </location>
</feature>
<feature type="transmembrane region" description="Helical" evidence="1">
    <location>
        <begin position="286"/>
        <end position="305"/>
    </location>
</feature>
<dbReference type="RefSeq" id="WP_263817847.1">
    <property type="nucleotide sequence ID" value="NZ_JAOXHJ010000002.1"/>
</dbReference>
<sequence length="328" mass="38377">MFRFNASQLIKNKHQIKLKSKFLVFLFPFYPFKLFATINLMTFYALLFGLRLGLSFLNIKITGVHTTISFAWLPLMVMGWYFGPVIGFLSGILTDTVSWLLHPGVWFWLYAIQEPILGFIAGFLGSLAQLRKHTKKPLIDLIISQIFYFVFIIFTFLLVIQLVNLNSPVFRLLNKKKSQFSIDDDFISTFKYLALAFLSGFFVCTETFILVYYFKNRKKDKKHLIYFLYASMIALTSTLLFSFALGPISSVMYLEYIGKKATLYLKYGANYYLLPRIIKESIKTPIYIILLSTVIQSFDFVITNIKNIARNKWHKTSLWFLKRTIKHR</sequence>
<keyword evidence="1" id="KW-0812">Transmembrane</keyword>
<dbReference type="InterPro" id="IPR024529">
    <property type="entry name" value="ECF_trnsprt_substrate-spec"/>
</dbReference>
<accession>A0ABT3BP57</accession>
<feature type="transmembrane region" description="Helical" evidence="1">
    <location>
        <begin position="142"/>
        <end position="163"/>
    </location>
</feature>
<gene>
    <name evidence="2" type="ORF">OF365_01520</name>
</gene>
<evidence type="ECO:0000313" key="2">
    <source>
        <dbReference type="EMBL" id="MCV3754043.1"/>
    </source>
</evidence>
<comment type="caution">
    <text evidence="2">The sequence shown here is derived from an EMBL/GenBank/DDBJ whole genome shotgun (WGS) entry which is preliminary data.</text>
</comment>
<feature type="transmembrane region" description="Helical" evidence="1">
    <location>
        <begin position="80"/>
        <end position="101"/>
    </location>
</feature>
<keyword evidence="3" id="KW-1185">Reference proteome</keyword>
<reference evidence="2 3" key="1">
    <citation type="journal article" date="2020" name="Int. J. Syst. Evol. Microbiol.">
        <title>Ureaplasma miroungigenitalium sp. nov. isolated from northern elephant seals (Mirounga angustirostris) and Ureaplasma zalophigenitalium sp. nov. isolated from California sea lions (Zalophus californianus).</title>
        <authorList>
            <person name="Volokhov D.V."/>
            <person name="Gulland F.M."/>
            <person name="Gao Y."/>
            <person name="Chizhikov V.E."/>
        </authorList>
    </citation>
    <scope>NUCLEOTIDE SEQUENCE [LARGE SCALE GENOMIC DNA]</scope>
    <source>
        <strain evidence="2 3">CSL7644-GEN</strain>
    </source>
</reference>
<evidence type="ECO:0000256" key="1">
    <source>
        <dbReference type="SAM" id="Phobius"/>
    </source>
</evidence>
<name>A0ABT3BP57_9BACT</name>
<proteinExistence type="predicted"/>
<keyword evidence="1" id="KW-0472">Membrane</keyword>
<dbReference type="Gene3D" id="1.10.1760.20">
    <property type="match status" value="1"/>
</dbReference>
<feature type="transmembrane region" description="Helical" evidence="1">
    <location>
        <begin position="107"/>
        <end position="130"/>
    </location>
</feature>
<protein>
    <submittedName>
        <fullName evidence="2">ECF transporter S component</fullName>
    </submittedName>
</protein>
<dbReference type="EMBL" id="JAOXHJ010000002">
    <property type="protein sequence ID" value="MCV3754043.1"/>
    <property type="molecule type" value="Genomic_DNA"/>
</dbReference>